<sequence length="97" mass="10730">MAGRRRTKADAMIVSYSYSSPVVVSSTNVRQKDQVLETLRNSRDARTLPGPPPQQDDEDLAGARSAAERRKHLVVAIKQDLLLRLGFGDWLRAGKAV</sequence>
<reference evidence="2 3" key="1">
    <citation type="submission" date="2017-05" db="EMBL/GenBank/DDBJ databases">
        <authorList>
            <person name="Song R."/>
            <person name="Chenine A.L."/>
            <person name="Ruprecht R.M."/>
        </authorList>
    </citation>
    <scope>NUCLEOTIDE SEQUENCE [LARGE SCALE GENOMIC DNA]</scope>
    <source>
        <strain evidence="2 3">PSBB019</strain>
    </source>
</reference>
<dbReference type="Proteomes" id="UP000196228">
    <property type="component" value="Chromosome"/>
</dbReference>
<dbReference type="KEGG" id="cceu:CBR64_20535"/>
<accession>A0A1Y0HZ44</accession>
<feature type="region of interest" description="Disordered" evidence="1">
    <location>
        <begin position="39"/>
        <end position="64"/>
    </location>
</feature>
<evidence type="ECO:0000313" key="2">
    <source>
        <dbReference type="EMBL" id="ARU53462.1"/>
    </source>
</evidence>
<dbReference type="EMBL" id="CP021383">
    <property type="protein sequence ID" value="ARU53462.1"/>
    <property type="molecule type" value="Genomic_DNA"/>
</dbReference>
<gene>
    <name evidence="2" type="ORF">CBR64_20535</name>
</gene>
<name>A0A1Y0HZ44_CELCE</name>
<evidence type="ECO:0000313" key="3">
    <source>
        <dbReference type="Proteomes" id="UP000196228"/>
    </source>
</evidence>
<protein>
    <submittedName>
        <fullName evidence="2">Uncharacterized protein</fullName>
    </submittedName>
</protein>
<organism evidence="2 3">
    <name type="scientific">Cellulosimicrobium cellulans</name>
    <name type="common">Arthrobacter luteus</name>
    <dbReference type="NCBI Taxonomy" id="1710"/>
    <lineage>
        <taxon>Bacteria</taxon>
        <taxon>Bacillati</taxon>
        <taxon>Actinomycetota</taxon>
        <taxon>Actinomycetes</taxon>
        <taxon>Micrococcales</taxon>
        <taxon>Promicromonosporaceae</taxon>
        <taxon>Cellulosimicrobium</taxon>
    </lineage>
</organism>
<proteinExistence type="predicted"/>
<dbReference type="AlphaFoldDB" id="A0A1Y0HZ44"/>
<evidence type="ECO:0000256" key="1">
    <source>
        <dbReference type="SAM" id="MobiDB-lite"/>
    </source>
</evidence>